<dbReference type="EMBL" id="JAPWTJ010000584">
    <property type="protein sequence ID" value="KAJ8977151.1"/>
    <property type="molecule type" value="Genomic_DNA"/>
</dbReference>
<dbReference type="Proteomes" id="UP001162164">
    <property type="component" value="Unassembled WGS sequence"/>
</dbReference>
<name>A0ABQ9JG59_9CUCU</name>
<gene>
    <name evidence="1" type="ORF">NQ317_016818</name>
</gene>
<reference evidence="1" key="1">
    <citation type="journal article" date="2023" name="Insect Mol. Biol.">
        <title>Genome sequencing provides insights into the evolution of gene families encoding plant cell wall-degrading enzymes in longhorned beetles.</title>
        <authorList>
            <person name="Shin N.R."/>
            <person name="Okamura Y."/>
            <person name="Kirsch R."/>
            <person name="Pauchet Y."/>
        </authorList>
    </citation>
    <scope>NUCLEOTIDE SEQUENCE</scope>
    <source>
        <strain evidence="1">MMC_N1</strain>
    </source>
</reference>
<evidence type="ECO:0000313" key="1">
    <source>
        <dbReference type="EMBL" id="KAJ8977151.1"/>
    </source>
</evidence>
<evidence type="ECO:0000313" key="2">
    <source>
        <dbReference type="Proteomes" id="UP001162164"/>
    </source>
</evidence>
<keyword evidence="2" id="KW-1185">Reference proteome</keyword>
<comment type="caution">
    <text evidence="1">The sequence shown here is derived from an EMBL/GenBank/DDBJ whole genome shotgun (WGS) entry which is preliminary data.</text>
</comment>
<proteinExistence type="predicted"/>
<protein>
    <submittedName>
        <fullName evidence="1">Uncharacterized protein</fullName>
    </submittedName>
</protein>
<sequence>MNDTAALVARRGSVKASITRIEKFVDEFGNDVTVNSLKGRLQHLEELYTKYDEIQLNLEVLNQEEFGGEREVIENKYLNLQSSINDLIELKTVSPVVGTGERGWLQVLLIVLPT</sequence>
<accession>A0ABQ9JG59</accession>
<organism evidence="1 2">
    <name type="scientific">Molorchus minor</name>
    <dbReference type="NCBI Taxonomy" id="1323400"/>
    <lineage>
        <taxon>Eukaryota</taxon>
        <taxon>Metazoa</taxon>
        <taxon>Ecdysozoa</taxon>
        <taxon>Arthropoda</taxon>
        <taxon>Hexapoda</taxon>
        <taxon>Insecta</taxon>
        <taxon>Pterygota</taxon>
        <taxon>Neoptera</taxon>
        <taxon>Endopterygota</taxon>
        <taxon>Coleoptera</taxon>
        <taxon>Polyphaga</taxon>
        <taxon>Cucujiformia</taxon>
        <taxon>Chrysomeloidea</taxon>
        <taxon>Cerambycidae</taxon>
        <taxon>Lamiinae</taxon>
        <taxon>Monochamini</taxon>
        <taxon>Molorchus</taxon>
    </lineage>
</organism>